<gene>
    <name evidence="7" type="ORF">IWX90DRAFT_203627</name>
</gene>
<dbReference type="PANTHER" id="PTHR47190:SF4">
    <property type="entry name" value="DEHYDROGENASE, PUTATIVE-RELATED"/>
    <property type="match status" value="1"/>
</dbReference>
<dbReference type="CDD" id="cd09630">
    <property type="entry name" value="CDH_like_cytochrome"/>
    <property type="match status" value="1"/>
</dbReference>
<name>A0ABR1XYE3_9PEZI</name>
<dbReference type="InterPro" id="IPR036188">
    <property type="entry name" value="FAD/NAD-bd_sf"/>
</dbReference>
<reference evidence="7 8" key="1">
    <citation type="journal article" date="2022" name="G3 (Bethesda)">
        <title>Enemy or ally: a genomic approach to elucidate the lifestyle of Phyllosticta citrichinaensis.</title>
        <authorList>
            <person name="Buijs V.A."/>
            <person name="Groenewald J.Z."/>
            <person name="Haridas S."/>
            <person name="LaButti K.M."/>
            <person name="Lipzen A."/>
            <person name="Martin F.M."/>
            <person name="Barry K."/>
            <person name="Grigoriev I.V."/>
            <person name="Crous P.W."/>
            <person name="Seidl M.F."/>
        </authorList>
    </citation>
    <scope>NUCLEOTIDE SEQUENCE [LARGE SCALE GENOMIC DNA]</scope>
    <source>
        <strain evidence="7 8">CBS 129764</strain>
    </source>
</reference>
<evidence type="ECO:0000256" key="4">
    <source>
        <dbReference type="SAM" id="SignalP"/>
    </source>
</evidence>
<comment type="caution">
    <text evidence="7">The sequence shown here is derived from an EMBL/GenBank/DDBJ whole genome shotgun (WGS) entry which is preliminary data.</text>
</comment>
<organism evidence="7 8">
    <name type="scientific">Phyllosticta citrichinensis</name>
    <dbReference type="NCBI Taxonomy" id="1130410"/>
    <lineage>
        <taxon>Eukaryota</taxon>
        <taxon>Fungi</taxon>
        <taxon>Dikarya</taxon>
        <taxon>Ascomycota</taxon>
        <taxon>Pezizomycotina</taxon>
        <taxon>Dothideomycetes</taxon>
        <taxon>Dothideomycetes incertae sedis</taxon>
        <taxon>Botryosphaeriales</taxon>
        <taxon>Phyllostictaceae</taxon>
        <taxon>Phyllosticta</taxon>
    </lineage>
</organism>
<evidence type="ECO:0000256" key="2">
    <source>
        <dbReference type="RuleBase" id="RU003968"/>
    </source>
</evidence>
<evidence type="ECO:0000313" key="7">
    <source>
        <dbReference type="EMBL" id="KAK8170248.1"/>
    </source>
</evidence>
<dbReference type="Proteomes" id="UP001456524">
    <property type="component" value="Unassembled WGS sequence"/>
</dbReference>
<comment type="similarity">
    <text evidence="1 2">Belongs to the GMC oxidoreductase family.</text>
</comment>
<keyword evidence="2" id="KW-0285">Flavoprotein</keyword>
<dbReference type="InterPro" id="IPR053208">
    <property type="entry name" value="GMC_Oxidoreductase_CD"/>
</dbReference>
<feature type="domain" description="Glucose-methanol-choline oxidoreductase N-terminal" evidence="5">
    <location>
        <begin position="316"/>
        <end position="339"/>
    </location>
</feature>
<evidence type="ECO:0000256" key="3">
    <source>
        <dbReference type="SAM" id="MobiDB-lite"/>
    </source>
</evidence>
<dbReference type="EMBL" id="JBBWUH010000004">
    <property type="protein sequence ID" value="KAK8170248.1"/>
    <property type="molecule type" value="Genomic_DNA"/>
</dbReference>
<feature type="region of interest" description="Disordered" evidence="3">
    <location>
        <begin position="206"/>
        <end position="227"/>
    </location>
</feature>
<dbReference type="SUPFAM" id="SSF49344">
    <property type="entry name" value="CBD9-like"/>
    <property type="match status" value="1"/>
</dbReference>
<dbReference type="InterPro" id="IPR015920">
    <property type="entry name" value="Cellobiose_DH-like_cyt"/>
</dbReference>
<dbReference type="Pfam" id="PF05199">
    <property type="entry name" value="GMC_oxred_C"/>
    <property type="match status" value="1"/>
</dbReference>
<feature type="region of interest" description="Disordered" evidence="3">
    <location>
        <begin position="1038"/>
        <end position="1085"/>
    </location>
</feature>
<dbReference type="Pfam" id="PF00732">
    <property type="entry name" value="GMC_oxred_N"/>
    <property type="match status" value="1"/>
</dbReference>
<feature type="compositionally biased region" description="Low complexity" evidence="3">
    <location>
        <begin position="1044"/>
        <end position="1054"/>
    </location>
</feature>
<evidence type="ECO:0000313" key="8">
    <source>
        <dbReference type="Proteomes" id="UP001456524"/>
    </source>
</evidence>
<keyword evidence="4" id="KW-0732">Signal</keyword>
<dbReference type="SUPFAM" id="SSF54373">
    <property type="entry name" value="FAD-linked reductases, C-terminal domain"/>
    <property type="match status" value="1"/>
</dbReference>
<dbReference type="PROSITE" id="PS00623">
    <property type="entry name" value="GMC_OXRED_1"/>
    <property type="match status" value="1"/>
</dbReference>
<protein>
    <recommendedName>
        <fullName evidence="5 6">Glucose-methanol-choline oxidoreductase N-terminal domain-containing protein</fullName>
    </recommendedName>
</protein>
<dbReference type="Gene3D" id="3.30.410.10">
    <property type="entry name" value="Cholesterol Oxidase, domain 2"/>
    <property type="match status" value="1"/>
</dbReference>
<accession>A0ABR1XYE3</accession>
<keyword evidence="2" id="KW-0274">FAD</keyword>
<dbReference type="Gene3D" id="3.50.50.60">
    <property type="entry name" value="FAD/NAD(P)-binding domain"/>
    <property type="match status" value="1"/>
</dbReference>
<sequence length="1425" mass="141976">MRASLALAALSGVASAGMSTTAYTDSKTEIDFQQFSDADSGFAFGVALPKSPGKDFIGQIVAPGSGWGGVSLTSSMMASVLIAAWPNGDDVVGSIRKTNSYVNPSVDTSGPALYPIEKGTFVNSTHYSYTFLCKNCITGDTDAFDVSTTTAVLGWALSDTAPSTPSSASSVLKYHSTGFGEFGLKVADAESANYATWAKMASTTTASAGNGTTTNGTTSSTPASTPLPSPVTLNTTYDYIVVGAGDAGIVVAERLAESSASVVLIERGGKSMASTGGSDKLSWNSSLTPFDVPAYGYAVEDTADTSYCTDTASTAGCILGGSTMINAEMFVPPQEADFENWPQGWQWSDIQESATSFYERNPGSTKPSGDGKRYFQGTFSIISSLLKGNGWSEVDAIEQPNEKHMVYSHPPMNIVNSTRAGPVLTYLPLAEQYKNFKLQLNTKVLRVVRSGSSVSGVEIQLSSGQTEIVPLSKNGKVILAAGALSTPRLLINSGIGPQDQIETVNKGTSGISVNTSDIIELPVGKSLKDHPIFTITVGVASSNVTVFDATAPSTDYISMYAQGAGPLAEGMQRLNFWSSVEGSDGVTRFIQGTVATASASSIKIKVYLTHGATSEGVLGMSADGSTTFITKPWLTTEADKAAITTFLTEFIAYINKSGSLTIDSTTGGNVTAADLISNYVTGDHFVGTAKMGTDDGRENGTAVVDTDCKVYGTDNLYVVDASIHPDLPTGNSQAIIAVIAEHAAKVISGATGGFSGTVSGSSGSASSASGSYASGSVSSVAGSYASSSASGSYSSGSVSSGSASGSASSGSGSSFGSVSSGSAASNSGSGSGSYSGGSSAAAVGGGIYTELVTSTIEGQTTVYTTVQGAATGISSQVAGGQAALNASSPAVGTPAVGGMYTQVVTSTINGQTTVYTAIQSAATGISSQIAGGQAAPNASSPAQSAVTPVAAGSSPIGSAAQSAVTSVVSQVVSASEIAVTSVYTISASAPAQAGAGSGQQQSGSGASVVTSVYTSTAPASTQYSTTIYAVETAVAGGNGGSAGSSGPSASVSGNASGGQGVESGSPALASGQGQSGQQQQATSVVTQIHSATETVLSSVVTVSAADGGQGQGQAGNGGVSVITSVWTSTIPASTGYVTKTVFSGSQQTGAIVGGSGSSSSGQASSGQAFGQASVQASGQASVNGNKPMTSIFTVIATPQTTVSTVYVTQSTAAAQGSASSAAGSGSGNQVEVITQILTSTIPASTSYYTTIIAASATIPAYTTSTVYATSVRTVTSCAASITNCPARSQSVAVVTDVVAVTTTICPVTAAQTPGAGTPLGTPYATPFATPFSTLQTLVASGSAQVAAVSGVPTPVAGSGFNLPANWSSIVPSSALNETIAATPTPIEGVETPEGQLPAGFTVRDLLEWVTYVIESVWQKKGGAKE</sequence>
<dbReference type="InterPro" id="IPR000172">
    <property type="entry name" value="GMC_OxRdtase_N"/>
</dbReference>
<feature type="chain" id="PRO_5045870033" description="Glucose-methanol-choline oxidoreductase N-terminal domain-containing protein" evidence="4">
    <location>
        <begin position="17"/>
        <end position="1425"/>
    </location>
</feature>
<dbReference type="Gene3D" id="2.60.40.1210">
    <property type="entry name" value="Cellobiose dehydrogenase, cytochrome domain"/>
    <property type="match status" value="1"/>
</dbReference>
<proteinExistence type="inferred from homology"/>
<feature type="domain" description="Glucose-methanol-choline oxidoreductase N-terminal" evidence="6">
    <location>
        <begin position="482"/>
        <end position="496"/>
    </location>
</feature>
<feature type="compositionally biased region" description="Low complexity" evidence="3">
    <location>
        <begin position="206"/>
        <end position="226"/>
    </location>
</feature>
<evidence type="ECO:0000259" key="5">
    <source>
        <dbReference type="PROSITE" id="PS00623"/>
    </source>
</evidence>
<dbReference type="PANTHER" id="PTHR47190">
    <property type="entry name" value="DEHYDROGENASE, PUTATIVE-RELATED"/>
    <property type="match status" value="1"/>
</dbReference>
<evidence type="ECO:0000259" key="6">
    <source>
        <dbReference type="PROSITE" id="PS00624"/>
    </source>
</evidence>
<dbReference type="InterPro" id="IPR007867">
    <property type="entry name" value="GMC_OxRtase_C"/>
</dbReference>
<keyword evidence="8" id="KW-1185">Reference proteome</keyword>
<dbReference type="PROSITE" id="PS00624">
    <property type="entry name" value="GMC_OXRED_2"/>
    <property type="match status" value="1"/>
</dbReference>
<feature type="compositionally biased region" description="Low complexity" evidence="3">
    <location>
        <begin position="1069"/>
        <end position="1085"/>
    </location>
</feature>
<dbReference type="SUPFAM" id="SSF51905">
    <property type="entry name" value="FAD/NAD(P)-binding domain"/>
    <property type="match status" value="1"/>
</dbReference>
<feature type="signal peptide" evidence="4">
    <location>
        <begin position="1"/>
        <end position="16"/>
    </location>
</feature>
<dbReference type="Pfam" id="PF16010">
    <property type="entry name" value="CDH-cyt"/>
    <property type="match status" value="1"/>
</dbReference>
<evidence type="ECO:0000256" key="1">
    <source>
        <dbReference type="ARBA" id="ARBA00010790"/>
    </source>
</evidence>